<dbReference type="Proteomes" id="UP000821845">
    <property type="component" value="Chromosome 10"/>
</dbReference>
<evidence type="ECO:0000313" key="1">
    <source>
        <dbReference type="EMBL" id="KAH6942794.1"/>
    </source>
</evidence>
<evidence type="ECO:0000313" key="2">
    <source>
        <dbReference type="Proteomes" id="UP000821845"/>
    </source>
</evidence>
<organism evidence="1 2">
    <name type="scientific">Hyalomma asiaticum</name>
    <name type="common">Tick</name>
    <dbReference type="NCBI Taxonomy" id="266040"/>
    <lineage>
        <taxon>Eukaryota</taxon>
        <taxon>Metazoa</taxon>
        <taxon>Ecdysozoa</taxon>
        <taxon>Arthropoda</taxon>
        <taxon>Chelicerata</taxon>
        <taxon>Arachnida</taxon>
        <taxon>Acari</taxon>
        <taxon>Parasitiformes</taxon>
        <taxon>Ixodida</taxon>
        <taxon>Ixodoidea</taxon>
        <taxon>Ixodidae</taxon>
        <taxon>Hyalomminae</taxon>
        <taxon>Hyalomma</taxon>
    </lineage>
</organism>
<dbReference type="EMBL" id="CM023490">
    <property type="protein sequence ID" value="KAH6942794.1"/>
    <property type="molecule type" value="Genomic_DNA"/>
</dbReference>
<keyword evidence="2" id="KW-1185">Reference proteome</keyword>
<name>A0ACB7T9F2_HYAAI</name>
<sequence length="190" mass="21675">METRMNFGNRFFIGDTPFVVVKDLEMINEIFVKESSKFQRRGHLFRIYELNPLFAGYVMFAKGSQWKAARSCLSQFFTSSKLRAVMPSLLDAQQQLVSILGEHADSGEEVDINSLCERFTFDVICKAAFGLDTNVQRNPENPLFKKALTVIPNVNSGFLYHLGRLAGRAYTVELKTILRLRNRKGQMNPP</sequence>
<proteinExistence type="predicted"/>
<comment type="caution">
    <text evidence="1">The sequence shown here is derived from an EMBL/GenBank/DDBJ whole genome shotgun (WGS) entry which is preliminary data.</text>
</comment>
<reference evidence="1" key="1">
    <citation type="submission" date="2020-05" db="EMBL/GenBank/DDBJ databases">
        <title>Large-scale comparative analyses of tick genomes elucidate their genetic diversity and vector capacities.</title>
        <authorList>
            <person name="Jia N."/>
            <person name="Wang J."/>
            <person name="Shi W."/>
            <person name="Du L."/>
            <person name="Sun Y."/>
            <person name="Zhan W."/>
            <person name="Jiang J."/>
            <person name="Wang Q."/>
            <person name="Zhang B."/>
            <person name="Ji P."/>
            <person name="Sakyi L.B."/>
            <person name="Cui X."/>
            <person name="Yuan T."/>
            <person name="Jiang B."/>
            <person name="Yang W."/>
            <person name="Lam T.T.-Y."/>
            <person name="Chang Q."/>
            <person name="Ding S."/>
            <person name="Wang X."/>
            <person name="Zhu J."/>
            <person name="Ruan X."/>
            <person name="Zhao L."/>
            <person name="Wei J."/>
            <person name="Que T."/>
            <person name="Du C."/>
            <person name="Cheng J."/>
            <person name="Dai P."/>
            <person name="Han X."/>
            <person name="Huang E."/>
            <person name="Gao Y."/>
            <person name="Liu J."/>
            <person name="Shao H."/>
            <person name="Ye R."/>
            <person name="Li L."/>
            <person name="Wei W."/>
            <person name="Wang X."/>
            <person name="Wang C."/>
            <person name="Yang T."/>
            <person name="Huo Q."/>
            <person name="Li W."/>
            <person name="Guo W."/>
            <person name="Chen H."/>
            <person name="Zhou L."/>
            <person name="Ni X."/>
            <person name="Tian J."/>
            <person name="Zhou Y."/>
            <person name="Sheng Y."/>
            <person name="Liu T."/>
            <person name="Pan Y."/>
            <person name="Xia L."/>
            <person name="Li J."/>
            <person name="Zhao F."/>
            <person name="Cao W."/>
        </authorList>
    </citation>
    <scope>NUCLEOTIDE SEQUENCE</scope>
    <source>
        <strain evidence="1">Hyas-2018</strain>
    </source>
</reference>
<protein>
    <submittedName>
        <fullName evidence="1">Uncharacterized protein</fullName>
    </submittedName>
</protein>
<gene>
    <name evidence="1" type="ORF">HPB50_010736</name>
</gene>
<accession>A0ACB7T9F2</accession>